<keyword evidence="1" id="KW-0732">Signal</keyword>
<protein>
    <submittedName>
        <fullName evidence="2">Uncharacterized protein</fullName>
    </submittedName>
</protein>
<gene>
    <name evidence="2" type="ORF">LAZ67_22001926</name>
</gene>
<feature type="chain" id="PRO_5045858331" evidence="1">
    <location>
        <begin position="28"/>
        <end position="205"/>
    </location>
</feature>
<keyword evidence="3" id="KW-1185">Reference proteome</keyword>
<feature type="signal peptide" evidence="1">
    <location>
        <begin position="1"/>
        <end position="27"/>
    </location>
</feature>
<sequence>MKVPSYTRKANLRRIVLMLLLLSGIEQNPGPKSTRQTTLDVGKERDLHELMAAMSDRIDHWGAKLESRFLGLETGLENINQRLLQLETSLGTMAKSVSANSGKICEIEKRMDLYEMKQRDRNLIFFGIEGKENESPDESLSLVQKLITDKMQISEEIQIQKCRRLSGKVNSPLLIELRKYFHPKNYRGNVNIRNNVLNYECHRKI</sequence>
<dbReference type="Proteomes" id="UP001235939">
    <property type="component" value="Chromosome 22"/>
</dbReference>
<evidence type="ECO:0000256" key="1">
    <source>
        <dbReference type="SAM" id="SignalP"/>
    </source>
</evidence>
<dbReference type="EMBL" id="CP092884">
    <property type="protein sequence ID" value="UYV83041.1"/>
    <property type="molecule type" value="Genomic_DNA"/>
</dbReference>
<organism evidence="2 3">
    <name type="scientific">Cordylochernes scorpioides</name>
    <dbReference type="NCBI Taxonomy" id="51811"/>
    <lineage>
        <taxon>Eukaryota</taxon>
        <taxon>Metazoa</taxon>
        <taxon>Ecdysozoa</taxon>
        <taxon>Arthropoda</taxon>
        <taxon>Chelicerata</taxon>
        <taxon>Arachnida</taxon>
        <taxon>Pseudoscorpiones</taxon>
        <taxon>Cheliferoidea</taxon>
        <taxon>Chernetidae</taxon>
        <taxon>Cordylochernes</taxon>
    </lineage>
</organism>
<proteinExistence type="predicted"/>
<accession>A0ABY6LRS8</accession>
<evidence type="ECO:0000313" key="3">
    <source>
        <dbReference type="Proteomes" id="UP001235939"/>
    </source>
</evidence>
<reference evidence="2 3" key="1">
    <citation type="submission" date="2022-03" db="EMBL/GenBank/DDBJ databases">
        <title>A chromosomal length assembly of Cordylochernes scorpioides.</title>
        <authorList>
            <person name="Zeh D."/>
            <person name="Zeh J."/>
        </authorList>
    </citation>
    <scope>NUCLEOTIDE SEQUENCE [LARGE SCALE GENOMIC DNA]</scope>
    <source>
        <strain evidence="2">IN4F17</strain>
        <tissue evidence="2">Whole Body</tissue>
    </source>
</reference>
<evidence type="ECO:0000313" key="2">
    <source>
        <dbReference type="EMBL" id="UYV83041.1"/>
    </source>
</evidence>
<name>A0ABY6LRS8_9ARAC</name>